<protein>
    <submittedName>
        <fullName evidence="1">TolC family protein</fullName>
    </submittedName>
</protein>
<dbReference type="Gene3D" id="1.20.1600.10">
    <property type="entry name" value="Outer membrane efflux proteins (OEP)"/>
    <property type="match status" value="1"/>
</dbReference>
<evidence type="ECO:0000313" key="2">
    <source>
        <dbReference type="Proteomes" id="UP000614424"/>
    </source>
</evidence>
<organism evidence="1 2">
    <name type="scientific">Candidatus Desulfobia pelagia</name>
    <dbReference type="NCBI Taxonomy" id="2841692"/>
    <lineage>
        <taxon>Bacteria</taxon>
        <taxon>Pseudomonadati</taxon>
        <taxon>Thermodesulfobacteriota</taxon>
        <taxon>Desulfobulbia</taxon>
        <taxon>Desulfobulbales</taxon>
        <taxon>Desulfobulbaceae</taxon>
        <taxon>Candidatus Desulfobia</taxon>
    </lineage>
</organism>
<dbReference type="GO" id="GO:0015562">
    <property type="term" value="F:efflux transmembrane transporter activity"/>
    <property type="evidence" value="ECO:0007669"/>
    <property type="project" value="InterPro"/>
</dbReference>
<dbReference type="InterPro" id="IPR010131">
    <property type="entry name" value="MdtP/NodT-like"/>
</dbReference>
<sequence>MYEKLFKTGTRLGAGTFKSVCNAIGLILLCGIVPALAGTPDTVLSEQDVLRIGLDRPEVLQHVKSSIDLAESDIIEAGTWENPEFSYDQESSNDGPDDITSRSYMLSQKVTGFGQRDIKTEAARKRLDAVTQEMSQWRLERTTDIRQKFYAVLYQQQLHDVFAKWRSGMDAMEMVMQKRMEAGDISGYDLDRLKREQSFVRAGQRQAHAEHDRMTQELLATIGLIGDVSSLPGVTGNLLPETPLPPLEKLLEKIAEQPDLLAMKLQSKAYAIDERLAQRWWLQDITLGMGVKDIENAEGDALLFKISLPIPVFNRNSRALHQAKASRLQQQNKYNLVLSERQGIVRGLWHQASELTEAVRPLTEEDCQSLVESAEIAYKAGEIGALEILDAYRISFENQAQILSIMREARMVRIELDLITGGNTQ</sequence>
<dbReference type="Proteomes" id="UP000614424">
    <property type="component" value="Unassembled WGS sequence"/>
</dbReference>
<dbReference type="PANTHER" id="PTHR30203">
    <property type="entry name" value="OUTER MEMBRANE CATION EFFLUX PROTEIN"/>
    <property type="match status" value="1"/>
</dbReference>
<proteinExistence type="predicted"/>
<comment type="caution">
    <text evidence="1">The sequence shown here is derived from an EMBL/GenBank/DDBJ whole genome shotgun (WGS) entry which is preliminary data.</text>
</comment>
<dbReference type="SUPFAM" id="SSF56954">
    <property type="entry name" value="Outer membrane efflux proteins (OEP)"/>
    <property type="match status" value="1"/>
</dbReference>
<dbReference type="AlphaFoldDB" id="A0A8J6NFE9"/>
<dbReference type="PANTHER" id="PTHR30203:SF24">
    <property type="entry name" value="BLR4935 PROTEIN"/>
    <property type="match status" value="1"/>
</dbReference>
<evidence type="ECO:0000313" key="1">
    <source>
        <dbReference type="EMBL" id="MBC8317718.1"/>
    </source>
</evidence>
<name>A0A8J6NFE9_9BACT</name>
<reference evidence="1 2" key="1">
    <citation type="submission" date="2020-08" db="EMBL/GenBank/DDBJ databases">
        <title>Bridging the membrane lipid divide: bacteria of the FCB group superphylum have the potential to synthesize archaeal ether lipids.</title>
        <authorList>
            <person name="Villanueva L."/>
            <person name="Von Meijenfeldt F.A.B."/>
            <person name="Westbye A.B."/>
            <person name="Yadav S."/>
            <person name="Hopmans E.C."/>
            <person name="Dutilh B.E."/>
            <person name="Sinninghe Damste J.S."/>
        </authorList>
    </citation>
    <scope>NUCLEOTIDE SEQUENCE [LARGE SCALE GENOMIC DNA]</scope>
    <source>
        <strain evidence="1">NIOZ-UU47</strain>
    </source>
</reference>
<dbReference type="EMBL" id="JACNJZ010000101">
    <property type="protein sequence ID" value="MBC8317718.1"/>
    <property type="molecule type" value="Genomic_DNA"/>
</dbReference>
<gene>
    <name evidence="1" type="ORF">H8E41_07405</name>
</gene>
<accession>A0A8J6NFE9</accession>